<keyword evidence="13" id="KW-1185">Reference proteome</keyword>
<evidence type="ECO:0000256" key="2">
    <source>
        <dbReference type="ARBA" id="ARBA00012962"/>
    </source>
</evidence>
<feature type="domain" description="Shikimate dehydrogenase substrate binding N-terminal" evidence="10">
    <location>
        <begin position="12"/>
        <end position="96"/>
    </location>
</feature>
<feature type="binding site" evidence="8">
    <location>
        <begin position="158"/>
        <end position="163"/>
    </location>
    <ligand>
        <name>NADP(+)</name>
        <dbReference type="ChEBI" id="CHEBI:58349"/>
    </ligand>
</feature>
<dbReference type="Pfam" id="PF01488">
    <property type="entry name" value="Shikimate_DH"/>
    <property type="match status" value="1"/>
</dbReference>
<dbReference type="GO" id="GO:0004764">
    <property type="term" value="F:shikimate 3-dehydrogenase (NADP+) activity"/>
    <property type="evidence" value="ECO:0007669"/>
    <property type="project" value="UniProtKB-EC"/>
</dbReference>
<evidence type="ECO:0000256" key="8">
    <source>
        <dbReference type="HAMAP-Rule" id="MF_00222"/>
    </source>
</evidence>
<dbReference type="HAMAP" id="MF_00222">
    <property type="entry name" value="Shikimate_DH_AroE"/>
    <property type="match status" value="1"/>
</dbReference>
<keyword evidence="6 8" id="KW-0057">Aromatic amino acid biosynthesis</keyword>
<dbReference type="Gene3D" id="3.40.50.10860">
    <property type="entry name" value="Leucine Dehydrogenase, chain A, domain 1"/>
    <property type="match status" value="1"/>
</dbReference>
<comment type="catalytic activity">
    <reaction evidence="7 8">
        <text>shikimate + NADP(+) = 3-dehydroshikimate + NADPH + H(+)</text>
        <dbReference type="Rhea" id="RHEA:17737"/>
        <dbReference type="ChEBI" id="CHEBI:15378"/>
        <dbReference type="ChEBI" id="CHEBI:16630"/>
        <dbReference type="ChEBI" id="CHEBI:36208"/>
        <dbReference type="ChEBI" id="CHEBI:57783"/>
        <dbReference type="ChEBI" id="CHEBI:58349"/>
        <dbReference type="EC" id="1.1.1.25"/>
    </reaction>
</comment>
<evidence type="ECO:0000256" key="3">
    <source>
        <dbReference type="ARBA" id="ARBA00022605"/>
    </source>
</evidence>
<evidence type="ECO:0000256" key="4">
    <source>
        <dbReference type="ARBA" id="ARBA00022857"/>
    </source>
</evidence>
<keyword evidence="3 8" id="KW-0028">Amino-acid biosynthesis</keyword>
<keyword evidence="5 8" id="KW-0560">Oxidoreductase</keyword>
<feature type="domain" description="SDH C-terminal" evidence="11">
    <location>
        <begin position="248"/>
        <end position="278"/>
    </location>
</feature>
<dbReference type="InterPro" id="IPR006151">
    <property type="entry name" value="Shikm_DH/Glu-tRNA_Rdtase"/>
</dbReference>
<proteinExistence type="inferred from homology"/>
<evidence type="ECO:0000256" key="7">
    <source>
        <dbReference type="ARBA" id="ARBA00049442"/>
    </source>
</evidence>
<feature type="binding site" evidence="8">
    <location>
        <position position="255"/>
    </location>
    <ligand>
        <name>shikimate</name>
        <dbReference type="ChEBI" id="CHEBI:36208"/>
    </ligand>
</feature>
<dbReference type="NCBIfam" id="TIGR00507">
    <property type="entry name" value="aroE"/>
    <property type="match status" value="1"/>
</dbReference>
<evidence type="ECO:0000259" key="9">
    <source>
        <dbReference type="Pfam" id="PF01488"/>
    </source>
</evidence>
<name>A0ABT8EM09_9BURK</name>
<comment type="function">
    <text evidence="8">Involved in the biosynthesis of the chorismate, which leads to the biosynthesis of aromatic amino acids. Catalyzes the reversible NADPH linked reduction of 3-dehydroshikimate (DHSA) to yield shikimate (SA).</text>
</comment>
<feature type="binding site" evidence="8">
    <location>
        <position position="226"/>
    </location>
    <ligand>
        <name>NADP(+)</name>
        <dbReference type="ChEBI" id="CHEBI:58349"/>
    </ligand>
</feature>
<evidence type="ECO:0000256" key="5">
    <source>
        <dbReference type="ARBA" id="ARBA00023002"/>
    </source>
</evidence>
<gene>
    <name evidence="8 12" type="primary">aroE</name>
    <name evidence="12" type="ORF">LMS43_13645</name>
</gene>
<dbReference type="Pfam" id="PF18317">
    <property type="entry name" value="SDH_C"/>
    <property type="match status" value="1"/>
</dbReference>
<evidence type="ECO:0000256" key="6">
    <source>
        <dbReference type="ARBA" id="ARBA00023141"/>
    </source>
</evidence>
<evidence type="ECO:0000256" key="1">
    <source>
        <dbReference type="ARBA" id="ARBA00004871"/>
    </source>
</evidence>
<dbReference type="EMBL" id="JAJHNU010000004">
    <property type="protein sequence ID" value="MDN4122333.1"/>
    <property type="molecule type" value="Genomic_DNA"/>
</dbReference>
<dbReference type="CDD" id="cd01065">
    <property type="entry name" value="NAD_bind_Shikimate_DH"/>
    <property type="match status" value="1"/>
</dbReference>
<feature type="active site" description="Proton acceptor" evidence="8">
    <location>
        <position position="72"/>
    </location>
</feature>
<feature type="binding site" evidence="8">
    <location>
        <begin position="134"/>
        <end position="138"/>
    </location>
    <ligand>
        <name>NADP(+)</name>
        <dbReference type="ChEBI" id="CHEBI:58349"/>
    </ligand>
</feature>
<dbReference type="InterPro" id="IPR041121">
    <property type="entry name" value="SDH_C"/>
</dbReference>
<dbReference type="InterPro" id="IPR036291">
    <property type="entry name" value="NAD(P)-bd_dom_sf"/>
</dbReference>
<dbReference type="SUPFAM" id="SSF53223">
    <property type="entry name" value="Aminoacid dehydrogenase-like, N-terminal domain"/>
    <property type="match status" value="1"/>
</dbReference>
<comment type="caution">
    <text evidence="8">Lacks conserved residue(s) required for the propagation of feature annotation.</text>
</comment>
<feature type="binding site" evidence="8">
    <location>
        <position position="94"/>
    </location>
    <ligand>
        <name>shikimate</name>
        <dbReference type="ChEBI" id="CHEBI:36208"/>
    </ligand>
</feature>
<dbReference type="Proteomes" id="UP001168613">
    <property type="component" value="Unassembled WGS sequence"/>
</dbReference>
<dbReference type="NCBIfam" id="NF001310">
    <property type="entry name" value="PRK00258.1-2"/>
    <property type="match status" value="1"/>
</dbReference>
<comment type="caution">
    <text evidence="12">The sequence shown here is derived from an EMBL/GenBank/DDBJ whole genome shotgun (WGS) entry which is preliminary data.</text>
</comment>
<sequence>MSHSSTPLRFGVIGNPIAHSRSPAIHAQFAQQAGLSLSYERILAPLDDFTTCCMDFFQQQGGKGLNVTVPFKEQAYQLAAHNLSPRARHAAAVNTLWQDEHGAIHGCNTDGIGLCTDLIRLGHAPEGKKILLIGAGGAARGVLFPLLEQGCQQVHIINRTRSRAAALHTNLAEHAPEYSHRVSTGGLEDHAGDWDIVINASSSSMSAHAPDLPLVRFTAQALAYDMYYADRPTAFMLSCSAAPHRSDGLGMLVAQAAASFEIWNGYKPNIVPVLEHLRAQLAAEHR</sequence>
<dbReference type="InterPro" id="IPR046346">
    <property type="entry name" value="Aminoacid_DH-like_N_sf"/>
</dbReference>
<feature type="binding site" evidence="8">
    <location>
        <begin position="20"/>
        <end position="22"/>
    </location>
    <ligand>
        <name>shikimate</name>
        <dbReference type="ChEBI" id="CHEBI:36208"/>
    </ligand>
</feature>
<dbReference type="InterPro" id="IPR011342">
    <property type="entry name" value="Shikimate_DH"/>
</dbReference>
<dbReference type="InterPro" id="IPR013708">
    <property type="entry name" value="Shikimate_DH-bd_N"/>
</dbReference>
<reference evidence="12" key="1">
    <citation type="submission" date="2021-11" db="EMBL/GenBank/DDBJ databases">
        <title>Draft genome sequence of Alcaligenes endophyticus type strain CCUG 75668T.</title>
        <authorList>
            <person name="Salva-Serra F."/>
            <person name="Duran R.E."/>
            <person name="Seeger M."/>
            <person name="Moore E.R.B."/>
            <person name="Jaen-Luchoro D."/>
        </authorList>
    </citation>
    <scope>NUCLEOTIDE SEQUENCE</scope>
    <source>
        <strain evidence="12">CCUG 75668</strain>
    </source>
</reference>
<keyword evidence="4 8" id="KW-0521">NADP</keyword>
<organism evidence="12 13">
    <name type="scientific">Alcaligenes endophyticus</name>
    <dbReference type="NCBI Taxonomy" id="1929088"/>
    <lineage>
        <taxon>Bacteria</taxon>
        <taxon>Pseudomonadati</taxon>
        <taxon>Pseudomonadota</taxon>
        <taxon>Betaproteobacteria</taxon>
        <taxon>Burkholderiales</taxon>
        <taxon>Alcaligenaceae</taxon>
        <taxon>Alcaligenes</taxon>
    </lineage>
</organism>
<evidence type="ECO:0000259" key="11">
    <source>
        <dbReference type="Pfam" id="PF18317"/>
    </source>
</evidence>
<protein>
    <recommendedName>
        <fullName evidence="2 8">Shikimate dehydrogenase (NADP(+))</fullName>
        <shortName evidence="8">SDH</shortName>
        <ecNumber evidence="2 8">1.1.1.25</ecNumber>
    </recommendedName>
</protein>
<accession>A0ABT8EM09</accession>
<dbReference type="Pfam" id="PF08501">
    <property type="entry name" value="Shikimate_dh_N"/>
    <property type="match status" value="1"/>
</dbReference>
<evidence type="ECO:0000313" key="12">
    <source>
        <dbReference type="EMBL" id="MDN4122333.1"/>
    </source>
</evidence>
<feature type="binding site" evidence="8">
    <location>
        <position position="68"/>
    </location>
    <ligand>
        <name>shikimate</name>
        <dbReference type="ChEBI" id="CHEBI:36208"/>
    </ligand>
</feature>
<evidence type="ECO:0000313" key="13">
    <source>
        <dbReference type="Proteomes" id="UP001168613"/>
    </source>
</evidence>
<dbReference type="PANTHER" id="PTHR21089:SF1">
    <property type="entry name" value="BIFUNCTIONAL 3-DEHYDROQUINATE DEHYDRATASE_SHIKIMATE DEHYDROGENASE, CHLOROPLASTIC"/>
    <property type="match status" value="1"/>
</dbReference>
<feature type="domain" description="Quinate/shikimate 5-dehydrogenase/glutamyl-tRNA reductase" evidence="9">
    <location>
        <begin position="126"/>
        <end position="204"/>
    </location>
</feature>
<feature type="binding site" evidence="8">
    <location>
        <position position="110"/>
    </location>
    <ligand>
        <name>shikimate</name>
        <dbReference type="ChEBI" id="CHEBI:36208"/>
    </ligand>
</feature>
<evidence type="ECO:0000259" key="10">
    <source>
        <dbReference type="Pfam" id="PF08501"/>
    </source>
</evidence>
<dbReference type="Gene3D" id="3.40.50.720">
    <property type="entry name" value="NAD(P)-binding Rossmann-like Domain"/>
    <property type="match status" value="1"/>
</dbReference>
<comment type="subunit">
    <text evidence="8">Homodimer.</text>
</comment>
<dbReference type="EC" id="1.1.1.25" evidence="2 8"/>
<comment type="pathway">
    <text evidence="1 8">Metabolic intermediate biosynthesis; chorismate biosynthesis; chorismate from D-erythrose 4-phosphate and phosphoenolpyruvate: step 4/7.</text>
</comment>
<dbReference type="RefSeq" id="WP_266123445.1">
    <property type="nucleotide sequence ID" value="NZ_JAJHNU010000004.1"/>
</dbReference>
<dbReference type="PANTHER" id="PTHR21089">
    <property type="entry name" value="SHIKIMATE DEHYDROGENASE"/>
    <property type="match status" value="1"/>
</dbReference>
<dbReference type="InterPro" id="IPR022893">
    <property type="entry name" value="Shikimate_DH_fam"/>
</dbReference>
<feature type="binding site" evidence="8">
    <location>
        <position position="248"/>
    </location>
    <ligand>
        <name>NADP(+)</name>
        <dbReference type="ChEBI" id="CHEBI:58349"/>
    </ligand>
</feature>
<dbReference type="SUPFAM" id="SSF51735">
    <property type="entry name" value="NAD(P)-binding Rossmann-fold domains"/>
    <property type="match status" value="1"/>
</dbReference>
<comment type="similarity">
    <text evidence="8">Belongs to the shikimate dehydrogenase family.</text>
</comment>
<feature type="binding site" evidence="8">
    <location>
        <position position="228"/>
    </location>
    <ligand>
        <name>shikimate</name>
        <dbReference type="ChEBI" id="CHEBI:36208"/>
    </ligand>
</feature>